<evidence type="ECO:0000256" key="7">
    <source>
        <dbReference type="ARBA" id="ARBA00023273"/>
    </source>
</evidence>
<protein>
    <recommendedName>
        <fullName evidence="3">Dynein regulatory complex protein 1</fullName>
    </recommendedName>
    <alternativeName>
        <fullName evidence="8">Coiled-coil domain-containing protein 164</fullName>
    </alternativeName>
</protein>
<evidence type="ECO:0000313" key="15">
    <source>
        <dbReference type="Proteomes" id="UP001346869"/>
    </source>
</evidence>
<feature type="domain" description="Dynein regulatory complex protein 1 C-terminal" evidence="13">
    <location>
        <begin position="625"/>
        <end position="683"/>
    </location>
</feature>
<proteinExistence type="inferred from homology"/>
<dbReference type="EMBL" id="JAUZQC010000020">
    <property type="protein sequence ID" value="KAK5852883.1"/>
    <property type="molecule type" value="Genomic_DNA"/>
</dbReference>
<evidence type="ECO:0000256" key="5">
    <source>
        <dbReference type="ARBA" id="ARBA00023054"/>
    </source>
</evidence>
<feature type="coiled-coil region" evidence="10">
    <location>
        <begin position="173"/>
        <end position="207"/>
    </location>
</feature>
<feature type="region of interest" description="Disordered" evidence="11">
    <location>
        <begin position="553"/>
        <end position="580"/>
    </location>
</feature>
<evidence type="ECO:0000256" key="11">
    <source>
        <dbReference type="SAM" id="MobiDB-lite"/>
    </source>
</evidence>
<keyword evidence="6" id="KW-0969">Cilium</keyword>
<dbReference type="Pfam" id="PF14772">
    <property type="entry name" value="NYD-SP28"/>
    <property type="match status" value="1"/>
</dbReference>
<dbReference type="GO" id="GO:0003352">
    <property type="term" value="P:regulation of cilium movement"/>
    <property type="evidence" value="ECO:0007669"/>
    <property type="project" value="TreeGrafter"/>
</dbReference>
<dbReference type="GO" id="GO:0060285">
    <property type="term" value="P:cilium-dependent cell motility"/>
    <property type="evidence" value="ECO:0007669"/>
    <property type="project" value="TreeGrafter"/>
</dbReference>
<feature type="compositionally biased region" description="Acidic residues" evidence="11">
    <location>
        <begin position="22"/>
        <end position="56"/>
    </location>
</feature>
<dbReference type="InterPro" id="IPR039750">
    <property type="entry name" value="DRC1/DRC2"/>
</dbReference>
<reference evidence="14 15" key="1">
    <citation type="journal article" date="2023" name="Genes (Basel)">
        <title>Chromosome-Level Genome Assembly and Circadian Gene Repertoire of the Patagonia Blennie Eleginops maclovinus-The Closest Ancestral Proxy of Antarctic Cryonotothenioids.</title>
        <authorList>
            <person name="Cheng C.C."/>
            <person name="Rivera-Colon A.G."/>
            <person name="Minhas B.F."/>
            <person name="Wilson L."/>
            <person name="Rayamajhi N."/>
            <person name="Vargas-Chacoff L."/>
            <person name="Catchen J.M."/>
        </authorList>
    </citation>
    <scope>NUCLEOTIDE SEQUENCE [LARGE SCALE GENOMIC DNA]</scope>
    <source>
        <strain evidence="14">JMC-PN-2008</strain>
    </source>
</reference>
<dbReference type="GO" id="GO:0005858">
    <property type="term" value="C:axonemal dynein complex"/>
    <property type="evidence" value="ECO:0007669"/>
    <property type="project" value="InterPro"/>
</dbReference>
<dbReference type="InterPro" id="IPR029440">
    <property type="entry name" value="DRC1_C"/>
</dbReference>
<feature type="region of interest" description="Disordered" evidence="11">
    <location>
        <begin position="460"/>
        <end position="479"/>
    </location>
</feature>
<reference evidence="14 15" key="2">
    <citation type="journal article" date="2023" name="Mol. Biol. Evol.">
        <title>Genomics of Secondarily Temperate Adaptation in the Only Non-Antarctic Icefish.</title>
        <authorList>
            <person name="Rivera-Colon A.G."/>
            <person name="Rayamajhi N."/>
            <person name="Minhas B.F."/>
            <person name="Madrigal G."/>
            <person name="Bilyk K.T."/>
            <person name="Yoon V."/>
            <person name="Hune M."/>
            <person name="Gregory S."/>
            <person name="Cheng C.H.C."/>
            <person name="Catchen J.M."/>
        </authorList>
    </citation>
    <scope>NUCLEOTIDE SEQUENCE [LARGE SCALE GENOMIC DNA]</scope>
    <source>
        <strain evidence="14">JMC-PN-2008</strain>
    </source>
</reference>
<feature type="compositionally biased region" description="Polar residues" evidence="11">
    <location>
        <begin position="462"/>
        <end position="471"/>
    </location>
</feature>
<keyword evidence="7" id="KW-0966">Cell projection</keyword>
<evidence type="ECO:0000259" key="12">
    <source>
        <dbReference type="Pfam" id="PF14772"/>
    </source>
</evidence>
<sequence length="693" mass="81627">MDMERGDEDLEEEYGPSWMSENQEDENWDSAQDSEEGPGIEVNEEPCEIQPQEEEESEKRFLPQRMVNLNRDLTTLVTNIQTAADAKESMRRAELEEARRQRLERLEKDSRSSQEIFEEITRGWSLSTQKVIPQELQEALKNQQWLCDALIQDKKKLISDLQQELKVGDDRYVKDLRKQAEELDLMMERMEDQIKTLIKAYREELGQIERVYRQEIEIVLTKDDTEWEQHMKDLWEEELKRLTQRTEKVAEYEKIIHNLMYDTWRKHRIIQTEQHARFQELERKSKQLHLAALTKEHTHREIAESKFTLTNIRTRINRMRKQMNNLREKYDSQKDEITKKSRYLSEDYKRKIEQYECIQKKIKHFAVADARKFEEMWLMIDAEVKQLVERALDIDSQICKQHLGLAWERPAMEFMELSGPIQPQRQVCKPGPQGVPQMIHTGQDSQDSQRRMDLSVRKKIQTDGSAVQSESGAEEEEGKLSMETLKEVMELLCDKAGFLMEDKLLKLLTPLDKEEQTVVKLSSILCYIGIEEEDIPKLAAFLLNYKHQQREQTEDVCADPGESSNRAEAEETNPTSHLTPELIYPHDVVPALKHFLRQQVRSRESSARQHHSFPAAARDSSEDEAYWQSMGNVISEDQLKLWESAESQLRQYQAVLTEILDLVPETEGLQQQNRELRMLLHQNLKVSTDLEMP</sequence>
<evidence type="ECO:0000256" key="9">
    <source>
        <dbReference type="ARBA" id="ARBA00046115"/>
    </source>
</evidence>
<evidence type="ECO:0000256" key="10">
    <source>
        <dbReference type="SAM" id="Coils"/>
    </source>
</evidence>
<evidence type="ECO:0000256" key="1">
    <source>
        <dbReference type="ARBA" id="ARBA00004611"/>
    </source>
</evidence>
<feature type="region of interest" description="Disordered" evidence="11">
    <location>
        <begin position="1"/>
        <end position="60"/>
    </location>
</feature>
<comment type="caution">
    <text evidence="14">The sequence shown here is derived from an EMBL/GenBank/DDBJ whole genome shotgun (WGS) entry which is preliminary data.</text>
</comment>
<dbReference type="AlphaFoldDB" id="A0AAN8AAH9"/>
<feature type="domain" description="Dynein regulatory complex protein 1/2 N-terminal" evidence="12">
    <location>
        <begin position="83"/>
        <end position="182"/>
    </location>
</feature>
<evidence type="ECO:0000259" key="13">
    <source>
        <dbReference type="Pfam" id="PF14775"/>
    </source>
</evidence>
<keyword evidence="5 10" id="KW-0175">Coiled coil</keyword>
<evidence type="ECO:0000256" key="8">
    <source>
        <dbReference type="ARBA" id="ARBA00031554"/>
    </source>
</evidence>
<evidence type="ECO:0000256" key="2">
    <source>
        <dbReference type="ARBA" id="ARBA00009688"/>
    </source>
</evidence>
<feature type="compositionally biased region" description="Acidic residues" evidence="11">
    <location>
        <begin position="1"/>
        <end position="14"/>
    </location>
</feature>
<comment type="subcellular location">
    <subcellularLocation>
        <location evidence="1">Cytoplasm</location>
        <location evidence="1">Cytoskeleton</location>
        <location evidence="1">Flagellum axoneme</location>
    </subcellularLocation>
</comment>
<dbReference type="PANTHER" id="PTHR21625">
    <property type="entry name" value="NYD-SP28 PROTEIN"/>
    <property type="match status" value="1"/>
</dbReference>
<comment type="function">
    <text evidence="9">Component of the nexin-dynein regulatory complex (N-DRC) a key regulator of ciliary/flagellar motility which maintains the alignment and integrity of the distal axoneme and regulates microtubule sliding in motile axonemes. Plays a critical role in the assembly of N-DRC and also stabilizes the assembly of multiple inner dynein arms and radial spokes. Coassembles with CCDC65/DRC2 to form a central scaffold needed for assembly of the N-DRC and its attachment to the outer doublet microtubules.</text>
</comment>
<feature type="compositionally biased region" description="Polar residues" evidence="11">
    <location>
        <begin position="562"/>
        <end position="578"/>
    </location>
</feature>
<dbReference type="Proteomes" id="UP001346869">
    <property type="component" value="Unassembled WGS sequence"/>
</dbReference>
<keyword evidence="15" id="KW-1185">Reference proteome</keyword>
<evidence type="ECO:0000313" key="14">
    <source>
        <dbReference type="EMBL" id="KAK5852883.1"/>
    </source>
</evidence>
<feature type="coiled-coil region" evidence="10">
    <location>
        <begin position="309"/>
        <end position="340"/>
    </location>
</feature>
<dbReference type="GO" id="GO:0070286">
    <property type="term" value="P:axonemal dynein complex assembly"/>
    <property type="evidence" value="ECO:0007669"/>
    <property type="project" value="InterPro"/>
</dbReference>
<evidence type="ECO:0000256" key="6">
    <source>
        <dbReference type="ARBA" id="ARBA00023069"/>
    </source>
</evidence>
<accession>A0AAN8AAH9</accession>
<evidence type="ECO:0000256" key="3">
    <source>
        <dbReference type="ARBA" id="ARBA00013815"/>
    </source>
</evidence>
<feature type="region of interest" description="Disordered" evidence="11">
    <location>
        <begin position="603"/>
        <end position="622"/>
    </location>
</feature>
<comment type="similarity">
    <text evidence="2">Belongs to the DRC1 family.</text>
</comment>
<evidence type="ECO:0000256" key="4">
    <source>
        <dbReference type="ARBA" id="ARBA00022846"/>
    </source>
</evidence>
<keyword evidence="4" id="KW-0282">Flagellum</keyword>
<organism evidence="14 15">
    <name type="scientific">Eleginops maclovinus</name>
    <name type="common">Patagonian blennie</name>
    <name type="synonym">Eleginus maclovinus</name>
    <dbReference type="NCBI Taxonomy" id="56733"/>
    <lineage>
        <taxon>Eukaryota</taxon>
        <taxon>Metazoa</taxon>
        <taxon>Chordata</taxon>
        <taxon>Craniata</taxon>
        <taxon>Vertebrata</taxon>
        <taxon>Euteleostomi</taxon>
        <taxon>Actinopterygii</taxon>
        <taxon>Neopterygii</taxon>
        <taxon>Teleostei</taxon>
        <taxon>Neoteleostei</taxon>
        <taxon>Acanthomorphata</taxon>
        <taxon>Eupercaria</taxon>
        <taxon>Perciformes</taxon>
        <taxon>Notothenioidei</taxon>
        <taxon>Eleginopidae</taxon>
        <taxon>Eleginops</taxon>
    </lineage>
</organism>
<dbReference type="PANTHER" id="PTHR21625:SF1">
    <property type="entry name" value="DYNEIN REGULATORY COMPLEX PROTEIN 1"/>
    <property type="match status" value="1"/>
</dbReference>
<dbReference type="Pfam" id="PF14775">
    <property type="entry name" value="NYD-SP28_assoc"/>
    <property type="match status" value="1"/>
</dbReference>
<dbReference type="InterPro" id="IPR039505">
    <property type="entry name" value="DRC1/2_N"/>
</dbReference>
<name>A0AAN8AAH9_ELEMC</name>
<gene>
    <name evidence="14" type="ORF">PBY51_006718</name>
</gene>